<evidence type="ECO:0000313" key="1">
    <source>
        <dbReference type="EMBL" id="HEF64067.1"/>
    </source>
</evidence>
<sequence length="63" mass="6919">MMLATTSRSISARRAMRGWLNTAGLTRDGQQALSGAIFPARYTMRETFLPLSDAADCVIELRA</sequence>
<organism evidence="1">
    <name type="scientific">Thermomicrobium roseum</name>
    <dbReference type="NCBI Taxonomy" id="500"/>
    <lineage>
        <taxon>Bacteria</taxon>
        <taxon>Pseudomonadati</taxon>
        <taxon>Thermomicrobiota</taxon>
        <taxon>Thermomicrobia</taxon>
        <taxon>Thermomicrobiales</taxon>
        <taxon>Thermomicrobiaceae</taxon>
        <taxon>Thermomicrobium</taxon>
    </lineage>
</organism>
<gene>
    <name evidence="1" type="ORF">ENP47_00415</name>
</gene>
<dbReference type="AlphaFoldDB" id="A0A7C2BDJ4"/>
<accession>A0A7C2BDJ4</accession>
<name>A0A7C2BDJ4_THERO</name>
<protein>
    <submittedName>
        <fullName evidence="1">Uncharacterized protein</fullName>
    </submittedName>
</protein>
<dbReference type="EMBL" id="DSJL01000001">
    <property type="protein sequence ID" value="HEF64067.1"/>
    <property type="molecule type" value="Genomic_DNA"/>
</dbReference>
<proteinExistence type="predicted"/>
<comment type="caution">
    <text evidence="1">The sequence shown here is derived from an EMBL/GenBank/DDBJ whole genome shotgun (WGS) entry which is preliminary data.</text>
</comment>
<reference evidence="1" key="1">
    <citation type="journal article" date="2020" name="mSystems">
        <title>Genome- and Community-Level Interaction Insights into Carbon Utilization and Element Cycling Functions of Hydrothermarchaeota in Hydrothermal Sediment.</title>
        <authorList>
            <person name="Zhou Z."/>
            <person name="Liu Y."/>
            <person name="Xu W."/>
            <person name="Pan J."/>
            <person name="Luo Z.H."/>
            <person name="Li M."/>
        </authorList>
    </citation>
    <scope>NUCLEOTIDE SEQUENCE [LARGE SCALE GENOMIC DNA]</scope>
    <source>
        <strain evidence="1">SpSt-222</strain>
    </source>
</reference>